<protein>
    <submittedName>
        <fullName evidence="2">Uncharacterized protein</fullName>
    </submittedName>
</protein>
<feature type="compositionally biased region" description="Low complexity" evidence="1">
    <location>
        <begin position="28"/>
        <end position="37"/>
    </location>
</feature>
<feature type="compositionally biased region" description="Basic and acidic residues" evidence="1">
    <location>
        <begin position="64"/>
        <end position="91"/>
    </location>
</feature>
<evidence type="ECO:0000256" key="1">
    <source>
        <dbReference type="SAM" id="MobiDB-lite"/>
    </source>
</evidence>
<reference evidence="2 3" key="1">
    <citation type="journal article" date="2017" name="G3 (Bethesda)">
        <title>The Physical Genome Mapping of Anopheles albimanus Corrected Scaffold Misassemblies and Identified Interarm Rearrangements in Genus Anopheles.</title>
        <authorList>
            <person name="Artemov G.N."/>
            <person name="Peery A.N."/>
            <person name="Jiang X."/>
            <person name="Tu Z."/>
            <person name="Stegniy V.N."/>
            <person name="Sharakhova M.V."/>
            <person name="Sharakhov I.V."/>
        </authorList>
    </citation>
    <scope>NUCLEOTIDE SEQUENCE [LARGE SCALE GENOMIC DNA]</scope>
    <source>
        <strain evidence="2 3">ALBI9_A</strain>
    </source>
</reference>
<dbReference type="Proteomes" id="UP000069272">
    <property type="component" value="Chromosome X"/>
</dbReference>
<reference evidence="2" key="2">
    <citation type="submission" date="2022-08" db="UniProtKB">
        <authorList>
            <consortium name="EnsemblMetazoa"/>
        </authorList>
    </citation>
    <scope>IDENTIFICATION</scope>
    <source>
        <strain evidence="2">STECLA/ALBI9_A</strain>
    </source>
</reference>
<feature type="compositionally biased region" description="Basic residues" evidence="1">
    <location>
        <begin position="9"/>
        <end position="23"/>
    </location>
</feature>
<dbReference type="EnsemblMetazoa" id="AALB006748-RA">
    <property type="protein sequence ID" value="AALB006748-PA"/>
    <property type="gene ID" value="AALB006748"/>
</dbReference>
<dbReference type="AlphaFoldDB" id="A0A182FJQ3"/>
<accession>A0A182FJQ3</accession>
<evidence type="ECO:0000313" key="3">
    <source>
        <dbReference type="Proteomes" id="UP000069272"/>
    </source>
</evidence>
<name>A0A182FJQ3_ANOAL</name>
<evidence type="ECO:0000313" key="2">
    <source>
        <dbReference type="EnsemblMetazoa" id="AALB006748-PA"/>
    </source>
</evidence>
<keyword evidence="3" id="KW-1185">Reference proteome</keyword>
<sequence>SSGSERQQHTTRRRTVSHSRSGTRHTTEQQQQQDQTDGAVCISRAPVQRQSSSIRSGKTKQKSQKSDKINCRSRRHDNSWIDTRTKERESVIEPNPMTTRRMMSN</sequence>
<proteinExistence type="predicted"/>
<feature type="compositionally biased region" description="Polar residues" evidence="1">
    <location>
        <begin position="96"/>
        <end position="105"/>
    </location>
</feature>
<feature type="region of interest" description="Disordered" evidence="1">
    <location>
        <begin position="1"/>
        <end position="105"/>
    </location>
</feature>
<organism evidence="2 3">
    <name type="scientific">Anopheles albimanus</name>
    <name type="common">New world malaria mosquito</name>
    <dbReference type="NCBI Taxonomy" id="7167"/>
    <lineage>
        <taxon>Eukaryota</taxon>
        <taxon>Metazoa</taxon>
        <taxon>Ecdysozoa</taxon>
        <taxon>Arthropoda</taxon>
        <taxon>Hexapoda</taxon>
        <taxon>Insecta</taxon>
        <taxon>Pterygota</taxon>
        <taxon>Neoptera</taxon>
        <taxon>Endopterygota</taxon>
        <taxon>Diptera</taxon>
        <taxon>Nematocera</taxon>
        <taxon>Culicoidea</taxon>
        <taxon>Culicidae</taxon>
        <taxon>Anophelinae</taxon>
        <taxon>Anopheles</taxon>
    </lineage>
</organism>
<dbReference type="VEuPathDB" id="VectorBase:AALB006748"/>